<dbReference type="Pfam" id="PF00415">
    <property type="entry name" value="RCC1"/>
    <property type="match status" value="1"/>
</dbReference>
<protein>
    <submittedName>
        <fullName evidence="1">Chromosome condensation regulator</fullName>
    </submittedName>
</protein>
<evidence type="ECO:0000313" key="1">
    <source>
        <dbReference type="EMBL" id="AYV82584.1"/>
    </source>
</evidence>
<dbReference type="InterPro" id="IPR000408">
    <property type="entry name" value="Reg_chr_condens"/>
</dbReference>
<dbReference type="PRINTS" id="PR00633">
    <property type="entry name" value="RCCNDNSATION"/>
</dbReference>
<dbReference type="Gene3D" id="2.130.10.30">
    <property type="entry name" value="Regulator of chromosome condensation 1/beta-lactamase-inhibitor protein II"/>
    <property type="match status" value="3"/>
</dbReference>
<dbReference type="PANTHER" id="PTHR45982:SF1">
    <property type="entry name" value="REGULATOR OF CHROMOSOME CONDENSATION"/>
    <property type="match status" value="1"/>
</dbReference>
<dbReference type="InterPro" id="IPR051553">
    <property type="entry name" value="Ran_GTPase-activating"/>
</dbReference>
<accession>A0A3G5A7V0</accession>
<sequence>MDLLTLFKKLPLELRYIVTNYDHSTPFRILSKSELKKYDWFNLIKINFSLTYSKTEATNEEIMRVYYDNCRSKKSKIACNENHTVIVNGKTLMGAGHGASGQLGQWQKEFSKGIFVKIDIGDVKDIVEVIAGGYNTIIRQKDGTLMICGSFSYDSPEHHRDPYSLVEIRGIPKNISSVTCGDQHIIIRLTDGTLMGCGYNKYGQLGLGDNKSRSTFVEIPGIPKNISSVTCGANNSIIKLTDGTLFVCGYNSEGQLGLSHNHCVNLFEEIKGLPKNIVQVVCGNHTIIRLSDGTLMSCGEDLPGDGKSRNTFEEIRGVPKNIAQVVCGSNFTIIKLTNGILMGSGSNQFGQLGFPECDQKIHFEKIPHAPKNIARINCGPQNTFIQLRNGKILSCGDNSSGQLGIEKVAKLTQPRFTNIKSPKGNHCTIS</sequence>
<name>A0A3G5A7V0_9VIRU</name>
<dbReference type="GO" id="GO:0005085">
    <property type="term" value="F:guanyl-nucleotide exchange factor activity"/>
    <property type="evidence" value="ECO:0007669"/>
    <property type="project" value="TreeGrafter"/>
</dbReference>
<proteinExistence type="predicted"/>
<dbReference type="Pfam" id="PF13540">
    <property type="entry name" value="RCC1_2"/>
    <property type="match status" value="2"/>
</dbReference>
<gene>
    <name evidence="1" type="ORF">Hyperionvirus1_163</name>
</gene>
<organism evidence="1">
    <name type="scientific">Hyperionvirus sp</name>
    <dbReference type="NCBI Taxonomy" id="2487770"/>
    <lineage>
        <taxon>Viruses</taxon>
        <taxon>Varidnaviria</taxon>
        <taxon>Bamfordvirae</taxon>
        <taxon>Nucleocytoviricota</taxon>
        <taxon>Megaviricetes</taxon>
        <taxon>Imitervirales</taxon>
        <taxon>Mimiviridae</taxon>
        <taxon>Klosneuvirinae</taxon>
    </lineage>
</organism>
<dbReference type="PANTHER" id="PTHR45982">
    <property type="entry name" value="REGULATOR OF CHROMOSOME CONDENSATION"/>
    <property type="match status" value="1"/>
</dbReference>
<dbReference type="InterPro" id="IPR009091">
    <property type="entry name" value="RCC1/BLIP-II"/>
</dbReference>
<dbReference type="SUPFAM" id="SSF50985">
    <property type="entry name" value="RCC1/BLIP-II"/>
    <property type="match status" value="2"/>
</dbReference>
<dbReference type="EMBL" id="MK072383">
    <property type="protein sequence ID" value="AYV82584.1"/>
    <property type="molecule type" value="Genomic_DNA"/>
</dbReference>
<reference evidence="1" key="1">
    <citation type="submission" date="2018-10" db="EMBL/GenBank/DDBJ databases">
        <title>Hidden diversity of soil giant viruses.</title>
        <authorList>
            <person name="Schulz F."/>
            <person name="Alteio L."/>
            <person name="Goudeau D."/>
            <person name="Ryan E.M."/>
            <person name="Malmstrom R.R."/>
            <person name="Blanchard J."/>
            <person name="Woyke T."/>
        </authorList>
    </citation>
    <scope>NUCLEOTIDE SEQUENCE</scope>
    <source>
        <strain evidence="1">HYV1</strain>
    </source>
</reference>
<dbReference type="PROSITE" id="PS50012">
    <property type="entry name" value="RCC1_3"/>
    <property type="match status" value="2"/>
</dbReference>